<dbReference type="UniPathway" id="UPA00074">
    <property type="reaction ID" value="UER00132"/>
</dbReference>
<dbReference type="GO" id="GO:0044208">
    <property type="term" value="P:'de novo' AMP biosynthetic process"/>
    <property type="evidence" value="ECO:0007669"/>
    <property type="project" value="UniProtKB-UniPathway"/>
</dbReference>
<dbReference type="InterPro" id="IPR020557">
    <property type="entry name" value="Fumarate_lyase_CS"/>
</dbReference>
<dbReference type="EC" id="4.3.2.2" evidence="2 3"/>
<keyword evidence="1 3" id="KW-0456">Lyase</keyword>
<comment type="pathway">
    <text evidence="3">Purine metabolism; AMP biosynthesis via de novo pathway; AMP from IMP: step 2/2.</text>
</comment>
<dbReference type="PANTHER" id="PTHR43172">
    <property type="entry name" value="ADENYLOSUCCINATE LYASE"/>
    <property type="match status" value="1"/>
</dbReference>
<dbReference type="GO" id="GO:0004018">
    <property type="term" value="F:N6-(1,2-dicarboxyethyl)AMP AMP-lyase (fumarate-forming) activity"/>
    <property type="evidence" value="ECO:0007669"/>
    <property type="project" value="UniProtKB-UniRule"/>
</dbReference>
<protein>
    <recommendedName>
        <fullName evidence="2 3">Adenylosuccinate lyase</fullName>
        <shortName evidence="3">ASL</shortName>
        <ecNumber evidence="2 3">4.3.2.2</ecNumber>
    </recommendedName>
    <alternativeName>
        <fullName evidence="3">Adenylosuccinase</fullName>
    </alternativeName>
</protein>
<dbReference type="Gene3D" id="1.10.40.30">
    <property type="entry name" value="Fumarase/aspartase (C-terminal domain)"/>
    <property type="match status" value="1"/>
</dbReference>
<dbReference type="PROSITE" id="PS00163">
    <property type="entry name" value="FUMARATE_LYASES"/>
    <property type="match status" value="1"/>
</dbReference>
<dbReference type="Pfam" id="PF00206">
    <property type="entry name" value="Lyase_1"/>
    <property type="match status" value="1"/>
</dbReference>
<dbReference type="UniPathway" id="UPA00075">
    <property type="reaction ID" value="UER00336"/>
</dbReference>
<gene>
    <name evidence="5" type="primary">purB</name>
    <name evidence="5" type="ORF">HRbin22_00099</name>
</gene>
<dbReference type="NCBIfam" id="TIGR00928">
    <property type="entry name" value="purB"/>
    <property type="match status" value="1"/>
</dbReference>
<dbReference type="Gene3D" id="1.20.200.10">
    <property type="entry name" value="Fumarase/aspartase (Central domain)"/>
    <property type="match status" value="1"/>
</dbReference>
<evidence type="ECO:0000256" key="2">
    <source>
        <dbReference type="NCBIfam" id="TIGR00928"/>
    </source>
</evidence>
<comment type="catalytic activity">
    <reaction evidence="3">
        <text>(2S)-2-[5-amino-1-(5-phospho-beta-D-ribosyl)imidazole-4-carboxamido]succinate = 5-amino-1-(5-phospho-beta-D-ribosyl)imidazole-4-carboxamide + fumarate</text>
        <dbReference type="Rhea" id="RHEA:23920"/>
        <dbReference type="ChEBI" id="CHEBI:29806"/>
        <dbReference type="ChEBI" id="CHEBI:58443"/>
        <dbReference type="ChEBI" id="CHEBI:58475"/>
        <dbReference type="EC" id="4.3.2.2"/>
    </reaction>
</comment>
<dbReference type="EMBL" id="BEHY01000001">
    <property type="protein sequence ID" value="GBD07873.1"/>
    <property type="molecule type" value="Genomic_DNA"/>
</dbReference>
<dbReference type="GO" id="GO:0070626">
    <property type="term" value="F:(S)-2-(5-amino-1-(5-phospho-D-ribosyl)imidazole-4-carboxamido) succinate lyase (fumarate-forming) activity"/>
    <property type="evidence" value="ECO:0007669"/>
    <property type="project" value="TreeGrafter"/>
</dbReference>
<dbReference type="Proteomes" id="UP000236642">
    <property type="component" value="Unassembled WGS sequence"/>
</dbReference>
<dbReference type="SMART" id="SM00998">
    <property type="entry name" value="ADSL_C"/>
    <property type="match status" value="1"/>
</dbReference>
<comment type="pathway">
    <text evidence="3">Purine metabolism; IMP biosynthesis via de novo pathway; 5-amino-1-(5-phospho-D-ribosyl)imidazole-4-carboxamide from 5-amino-1-(5-phospho-D-ribosyl)imidazole-4-carboxylate: step 2/2.</text>
</comment>
<dbReference type="PRINTS" id="PR00149">
    <property type="entry name" value="FUMRATELYASE"/>
</dbReference>
<dbReference type="InterPro" id="IPR022761">
    <property type="entry name" value="Fumarate_lyase_N"/>
</dbReference>
<organism evidence="5 6">
    <name type="scientific">Candidatus Thermoflexus japonica</name>
    <dbReference type="NCBI Taxonomy" id="2035417"/>
    <lineage>
        <taxon>Bacteria</taxon>
        <taxon>Bacillati</taxon>
        <taxon>Chloroflexota</taxon>
        <taxon>Thermoflexia</taxon>
        <taxon>Thermoflexales</taxon>
        <taxon>Thermoflexaceae</taxon>
        <taxon>Thermoflexus</taxon>
    </lineage>
</organism>
<dbReference type="GO" id="GO:0006189">
    <property type="term" value="P:'de novo' IMP biosynthetic process"/>
    <property type="evidence" value="ECO:0007669"/>
    <property type="project" value="UniProtKB-UniPathway"/>
</dbReference>
<feature type="domain" description="Adenylosuccinate lyase C-terminal" evidence="4">
    <location>
        <begin position="371"/>
        <end position="456"/>
    </location>
</feature>
<sequence>MFTHETFLSPFTWRYGSPAMRRIWSEAYRRRLWRRVWIALARAQMAAGLIRPEQVADLEAHAETIDLERAEQIEQEIGHDLMAELLTFAEQAPHGGPGLHLGATSADIEDNADVLRIREAMGLIRDRLREVLDALAGAIERWAEVPCMAWTHLQPAEPTTVGYRLALYGQDLLMDWEEISRCSSTLRGKGFKGAVGTGASYAVLLDGTGMTRAEMEERAMAELGLQAFPVTGQIYPRKQDWWVLTVLAGLAMSLYRMAFDLRLLQSPPFGEWSEPFGARQVGSSAMPFKRNPVLAERINALARYLGALPSMMWETAAHSLLERTLDDSAIRRVLLPEAFLAADEILRLALRILRGMEIHGEALRCNLERYAPFAALEPVLMAAARAGADRQALHARLRDHAMVAWESVRSGAPNPLPERLAADPEITRWLSPETLRRLMEVHTHIGDAPERARAMAQEIRRAIASDQGSSIP</sequence>
<comment type="similarity">
    <text evidence="3">Belongs to the lyase 1 family. Adenylosuccinate lyase subfamily.</text>
</comment>
<comment type="catalytic activity">
    <reaction evidence="3">
        <text>N(6)-(1,2-dicarboxyethyl)-AMP = fumarate + AMP</text>
        <dbReference type="Rhea" id="RHEA:16853"/>
        <dbReference type="ChEBI" id="CHEBI:29806"/>
        <dbReference type="ChEBI" id="CHEBI:57567"/>
        <dbReference type="ChEBI" id="CHEBI:456215"/>
        <dbReference type="EC" id="4.3.2.2"/>
    </reaction>
</comment>
<dbReference type="InterPro" id="IPR000362">
    <property type="entry name" value="Fumarate_lyase_fam"/>
</dbReference>
<reference evidence="6" key="1">
    <citation type="submission" date="2017-09" db="EMBL/GenBank/DDBJ databases">
        <title>Metaegenomics of thermophilic ammonia-oxidizing enrichment culture.</title>
        <authorList>
            <person name="Kato S."/>
            <person name="Suzuki K."/>
        </authorList>
    </citation>
    <scope>NUCLEOTIDE SEQUENCE [LARGE SCALE GENOMIC DNA]</scope>
</reference>
<dbReference type="SUPFAM" id="SSF48557">
    <property type="entry name" value="L-aspartase-like"/>
    <property type="match status" value="1"/>
</dbReference>
<dbReference type="PANTHER" id="PTHR43172:SF1">
    <property type="entry name" value="ADENYLOSUCCINATE LYASE"/>
    <property type="match status" value="1"/>
</dbReference>
<proteinExistence type="inferred from homology"/>
<name>A0A2H5Y360_9CHLR</name>
<evidence type="ECO:0000313" key="5">
    <source>
        <dbReference type="EMBL" id="GBD07873.1"/>
    </source>
</evidence>
<dbReference type="InterPro" id="IPR004769">
    <property type="entry name" value="Pur_lyase"/>
</dbReference>
<evidence type="ECO:0000256" key="1">
    <source>
        <dbReference type="ARBA" id="ARBA00023239"/>
    </source>
</evidence>
<evidence type="ECO:0000256" key="3">
    <source>
        <dbReference type="RuleBase" id="RU361172"/>
    </source>
</evidence>
<dbReference type="InterPro" id="IPR008948">
    <property type="entry name" value="L-Aspartase-like"/>
</dbReference>
<keyword evidence="3" id="KW-0658">Purine biosynthesis</keyword>
<dbReference type="AlphaFoldDB" id="A0A2H5Y360"/>
<dbReference type="InterPro" id="IPR019468">
    <property type="entry name" value="AdenyloSucc_lyase_C"/>
</dbReference>
<dbReference type="Gene3D" id="1.10.275.60">
    <property type="match status" value="1"/>
</dbReference>
<comment type="caution">
    <text evidence="5">The sequence shown here is derived from an EMBL/GenBank/DDBJ whole genome shotgun (WGS) entry which is preliminary data.</text>
</comment>
<evidence type="ECO:0000313" key="6">
    <source>
        <dbReference type="Proteomes" id="UP000236642"/>
    </source>
</evidence>
<dbReference type="Pfam" id="PF10397">
    <property type="entry name" value="ADSL_C"/>
    <property type="match status" value="1"/>
</dbReference>
<dbReference type="GO" id="GO:0005829">
    <property type="term" value="C:cytosol"/>
    <property type="evidence" value="ECO:0007669"/>
    <property type="project" value="TreeGrafter"/>
</dbReference>
<accession>A0A2H5Y360</accession>
<evidence type="ECO:0000259" key="4">
    <source>
        <dbReference type="SMART" id="SM00998"/>
    </source>
</evidence>